<dbReference type="Proteomes" id="UP000663845">
    <property type="component" value="Unassembled WGS sequence"/>
</dbReference>
<dbReference type="Proteomes" id="UP000663891">
    <property type="component" value="Unassembled WGS sequence"/>
</dbReference>
<evidence type="ECO:0000313" key="6">
    <source>
        <dbReference type="Proteomes" id="UP000663891"/>
    </source>
</evidence>
<dbReference type="Pfam" id="PF14649">
    <property type="entry name" value="Spatacsin_C"/>
    <property type="match status" value="1"/>
</dbReference>
<name>A0A815S569_9BILA</name>
<reference evidence="3" key="1">
    <citation type="submission" date="2021-02" db="EMBL/GenBank/DDBJ databases">
        <authorList>
            <person name="Nowell W R."/>
        </authorList>
    </citation>
    <scope>NUCLEOTIDE SEQUENCE</scope>
</reference>
<gene>
    <name evidence="2" type="ORF">JYZ213_LOCUS29201</name>
    <name evidence="4" type="ORF">OKA104_LOCUS16527</name>
    <name evidence="5" type="ORF">OXD698_LOCUS18016</name>
    <name evidence="3" type="ORF">VCS650_LOCUS41500</name>
</gene>
<evidence type="ECO:0000313" key="3">
    <source>
        <dbReference type="EMBL" id="CAF1487174.1"/>
    </source>
</evidence>
<dbReference type="InterPro" id="IPR028107">
    <property type="entry name" value="Spatacsin_C_dom"/>
</dbReference>
<evidence type="ECO:0000313" key="2">
    <source>
        <dbReference type="EMBL" id="CAF1243376.1"/>
    </source>
</evidence>
<accession>A0A815S569</accession>
<evidence type="ECO:0000313" key="4">
    <source>
        <dbReference type="EMBL" id="CAF3765958.1"/>
    </source>
</evidence>
<dbReference type="EMBL" id="CAJNOG010000441">
    <property type="protein sequence ID" value="CAF1243376.1"/>
    <property type="molecule type" value="Genomic_DNA"/>
</dbReference>
<proteinExistence type="predicted"/>
<dbReference type="AlphaFoldDB" id="A0A815S569"/>
<organism evidence="3 6">
    <name type="scientific">Adineta steineri</name>
    <dbReference type="NCBI Taxonomy" id="433720"/>
    <lineage>
        <taxon>Eukaryota</taxon>
        <taxon>Metazoa</taxon>
        <taxon>Spiralia</taxon>
        <taxon>Gnathifera</taxon>
        <taxon>Rotifera</taxon>
        <taxon>Eurotatoria</taxon>
        <taxon>Bdelloidea</taxon>
        <taxon>Adinetida</taxon>
        <taxon>Adinetidae</taxon>
        <taxon>Adineta</taxon>
    </lineage>
</organism>
<dbReference type="EMBL" id="CAJNON010001817">
    <property type="protein sequence ID" value="CAF1487174.1"/>
    <property type="molecule type" value="Genomic_DNA"/>
</dbReference>
<dbReference type="Proteomes" id="UP000663881">
    <property type="component" value="Unassembled WGS sequence"/>
</dbReference>
<dbReference type="EMBL" id="CAJOAZ010001305">
    <property type="protein sequence ID" value="CAF3796863.1"/>
    <property type="molecule type" value="Genomic_DNA"/>
</dbReference>
<evidence type="ECO:0000259" key="1">
    <source>
        <dbReference type="Pfam" id="PF14649"/>
    </source>
</evidence>
<evidence type="ECO:0000313" key="5">
    <source>
        <dbReference type="EMBL" id="CAF3796863.1"/>
    </source>
</evidence>
<comment type="caution">
    <text evidence="3">The sequence shown here is derived from an EMBL/GenBank/DDBJ whole genome shotgun (WGS) entry which is preliminary data.</text>
</comment>
<feature type="domain" description="Spatacsin C-terminal" evidence="1">
    <location>
        <begin position="7"/>
        <end position="68"/>
    </location>
</feature>
<dbReference type="EMBL" id="CAJOAY010000953">
    <property type="protein sequence ID" value="CAF3765958.1"/>
    <property type="molecule type" value="Genomic_DNA"/>
</dbReference>
<dbReference type="OrthoDB" id="2018754at2759"/>
<dbReference type="Proteomes" id="UP000663844">
    <property type="component" value="Unassembled WGS sequence"/>
</dbReference>
<protein>
    <recommendedName>
        <fullName evidence="1">Spatacsin C-terminal domain-containing protein</fullName>
    </recommendedName>
</protein>
<sequence length="70" mass="8534">MQKQPIIIILNLNPKLIHKLLPRFEHCWHAFIIANTYNEHTLWSYRLIEQLICNKTSNAIKYWEVFEQLI</sequence>